<evidence type="ECO:0000313" key="3">
    <source>
        <dbReference type="Proteomes" id="UP000049077"/>
    </source>
</evidence>
<dbReference type="GeneID" id="93903105"/>
<evidence type="ECO:0000313" key="2">
    <source>
        <dbReference type="EMBL" id="CDT60317.1"/>
    </source>
</evidence>
<accession>A0A0T7DDP3</accession>
<dbReference type="Proteomes" id="UP000049077">
    <property type="component" value="Unassembled WGS sequence"/>
</dbReference>
<dbReference type="EMBL" id="CCJV01000076">
    <property type="protein sequence ID" value="CDT24031.1"/>
    <property type="molecule type" value="Genomic_DNA"/>
</dbReference>
<evidence type="ECO:0000313" key="4">
    <source>
        <dbReference type="Proteomes" id="UP000049495"/>
    </source>
</evidence>
<sequence>MFSVPLNSFVHRVSDKSQVMANATECGCQLKRIRRSRNWLLVAQEHQLIEFKTLLTHEKDGWIAVAIDKVLPKPVVCLASLLAATPSMTVAQLVMESGCSMAEARRAIDEHEGL</sequence>
<dbReference type="Proteomes" id="UP000049495">
    <property type="component" value="Unassembled WGS sequence"/>
</dbReference>
<reference evidence="1 3" key="1">
    <citation type="submission" date="2014-06" db="EMBL/GenBank/DDBJ databases">
        <authorList>
            <person name="Le Roux F."/>
        </authorList>
    </citation>
    <scope>NUCLEOTIDE SEQUENCE</scope>
    <source>
        <strain evidence="2 3">J5-4</strain>
        <strain evidence="1">J5-5</strain>
    </source>
</reference>
<comment type="caution">
    <text evidence="1">The sequence shown here is derived from an EMBL/GenBank/DDBJ whole genome shotgun (WGS) entry which is preliminary data.</text>
</comment>
<dbReference type="RefSeq" id="WP_048660583.1">
    <property type="nucleotide sequence ID" value="NZ_AP025477.1"/>
</dbReference>
<gene>
    <name evidence="2" type="ORF">VCR4J5_730099</name>
    <name evidence="1" type="ORF">VCR5J5_180278</name>
</gene>
<name>A0A0T7DDP3_9VIBR</name>
<proteinExistence type="predicted"/>
<reference evidence="4" key="2">
    <citation type="submission" date="2014-06" db="EMBL/GenBank/DDBJ databases">
        <authorList>
            <person name="Le Roux Frederique"/>
        </authorList>
    </citation>
    <scope>NUCLEOTIDE SEQUENCE [LARGE SCALE GENOMIC DNA]</scope>
    <source>
        <strain evidence="4">J5-5</strain>
    </source>
</reference>
<dbReference type="Pfam" id="PF12614">
    <property type="entry name" value="RRF_GI"/>
    <property type="match status" value="1"/>
</dbReference>
<organism evidence="1 4">
    <name type="scientific">Vibrio crassostreae</name>
    <dbReference type="NCBI Taxonomy" id="246167"/>
    <lineage>
        <taxon>Bacteria</taxon>
        <taxon>Pseudomonadati</taxon>
        <taxon>Pseudomonadota</taxon>
        <taxon>Gammaproteobacteria</taxon>
        <taxon>Vibrionales</taxon>
        <taxon>Vibrionaceae</taxon>
        <taxon>Vibrio</taxon>
    </lineage>
</organism>
<dbReference type="EMBL" id="CCJX01000161">
    <property type="protein sequence ID" value="CDT60317.1"/>
    <property type="molecule type" value="Genomic_DNA"/>
</dbReference>
<protein>
    <submittedName>
        <fullName evidence="1">Uncharacterized protein</fullName>
    </submittedName>
</protein>
<dbReference type="OrthoDB" id="6199326at2"/>
<dbReference type="InterPro" id="IPR022253">
    <property type="entry name" value="Ribosome_recyc_fac_bac"/>
</dbReference>
<dbReference type="AlphaFoldDB" id="A0A0T7DDP3"/>
<evidence type="ECO:0000313" key="1">
    <source>
        <dbReference type="EMBL" id="CDT24031.1"/>
    </source>
</evidence>
<keyword evidence="3" id="KW-1185">Reference proteome</keyword>